<protein>
    <submittedName>
        <fullName evidence="2">Tfp pilus assembly protein PilF</fullName>
    </submittedName>
</protein>
<dbReference type="PROSITE" id="PS50005">
    <property type="entry name" value="TPR"/>
    <property type="match status" value="5"/>
</dbReference>
<keyword evidence="1" id="KW-0802">TPR repeat</keyword>
<dbReference type="SUPFAM" id="SSF53756">
    <property type="entry name" value="UDP-Glycosyltransferase/glycogen phosphorylase"/>
    <property type="match status" value="1"/>
</dbReference>
<evidence type="ECO:0000256" key="1">
    <source>
        <dbReference type="PROSITE-ProRule" id="PRU00339"/>
    </source>
</evidence>
<name>A0A3N1ME28_9PROT</name>
<sequence>MTTPPPPAAELAAIRGHIARTEHAAAAERATALAGAHPGSQVAWLLLAKAMVSQAKPAEAEAAMARAAALGPLPADAKSDQAATCLLRRDFTRAAALIAEAIAEEPENPVIWRRSALIEERAGNLAAAEAAYRRALHLAPDDAALHNNYGIFLRSQDRNDAAAHALRQAMALEPKRVEFLVNYAATLRHDGQADAALRAFREAIALAPTRDDVRLSTIGILRAMGRTEQAIHAAREGIEKIPESVRLRVALAATLLDSGRAADALAAAEAALAFRPDHHEALLHLGNALRQLERRTEAADAYRRLLVHQPDDVQAMTNLALVLMELGDLAAASPLAERAIALAPRNADALHVVGTIASVAGDLAGAERKFRAAIEIRPTFVEAQFSLGWLQLSQGKFREGQVGFDRRWDLPRFDKWRRPFAQPLWNGRPLAGRHLLIWGDHGPGDEIMYGRLIATAAAAGGKVTLECDRRLVRLFADAFPAIEVVPRSDPPHPSTRAADLQCPTGSLLGRLHAGPDSLPREPIAHLRADAARARTLRARYQDRRLLIGLSWNSRHPTIGDEKSVGLAAWEPILRTPGCRFVSVQYGDHRDEIEAVTRATGVPILVDPEIDPLTDYDGAAAQLAALDLVISISNTGAHLSAALGIPTWTMLTSGRGLFWYWLLGRSDTPWYPTMRLYRQQADRDWGEMIGRVARDLHALRR</sequence>
<proteinExistence type="predicted"/>
<dbReference type="InterPro" id="IPR019734">
    <property type="entry name" value="TPR_rpt"/>
</dbReference>
<feature type="repeat" description="TPR" evidence="1">
    <location>
        <begin position="143"/>
        <end position="176"/>
    </location>
</feature>
<dbReference type="RefSeq" id="WP_170216303.1">
    <property type="nucleotide sequence ID" value="NZ_AP019700.1"/>
</dbReference>
<dbReference type="PANTHER" id="PTHR44809:SF1">
    <property type="entry name" value="PROTEIN O-MANNOSYL-TRANSFERASE TMTC1"/>
    <property type="match status" value="1"/>
</dbReference>
<evidence type="ECO:0000313" key="2">
    <source>
        <dbReference type="EMBL" id="ROQ01375.1"/>
    </source>
</evidence>
<accession>A0A3N1ME28</accession>
<feature type="repeat" description="TPR" evidence="1">
    <location>
        <begin position="313"/>
        <end position="346"/>
    </location>
</feature>
<keyword evidence="3" id="KW-1185">Reference proteome</keyword>
<evidence type="ECO:0000313" key="3">
    <source>
        <dbReference type="Proteomes" id="UP000278222"/>
    </source>
</evidence>
<dbReference type="Gene3D" id="3.40.50.2000">
    <property type="entry name" value="Glycogen Phosphorylase B"/>
    <property type="match status" value="1"/>
</dbReference>
<dbReference type="SUPFAM" id="SSF48452">
    <property type="entry name" value="TPR-like"/>
    <property type="match status" value="1"/>
</dbReference>
<comment type="caution">
    <text evidence="2">The sequence shown here is derived from an EMBL/GenBank/DDBJ whole genome shotgun (WGS) entry which is preliminary data.</text>
</comment>
<feature type="repeat" description="TPR" evidence="1">
    <location>
        <begin position="177"/>
        <end position="210"/>
    </location>
</feature>
<gene>
    <name evidence="2" type="ORF">EDC65_0553</name>
</gene>
<dbReference type="PANTHER" id="PTHR44809">
    <property type="match status" value="1"/>
</dbReference>
<dbReference type="InterPro" id="IPR052943">
    <property type="entry name" value="TMTC_O-mannosyl-trnsfr"/>
</dbReference>
<reference evidence="2 3" key="1">
    <citation type="submission" date="2018-11" db="EMBL/GenBank/DDBJ databases">
        <title>Genomic Encyclopedia of Type Strains, Phase IV (KMG-IV): sequencing the most valuable type-strain genomes for metagenomic binning, comparative biology and taxonomic classification.</title>
        <authorList>
            <person name="Goeker M."/>
        </authorList>
    </citation>
    <scope>NUCLEOTIDE SEQUENCE [LARGE SCALE GENOMIC DNA]</scope>
    <source>
        <strain evidence="2 3">DSM 5900</strain>
    </source>
</reference>
<dbReference type="SMART" id="SM00028">
    <property type="entry name" value="TPR"/>
    <property type="match status" value="8"/>
</dbReference>
<feature type="repeat" description="TPR" evidence="1">
    <location>
        <begin position="279"/>
        <end position="312"/>
    </location>
</feature>
<dbReference type="Gene3D" id="1.25.40.10">
    <property type="entry name" value="Tetratricopeptide repeat domain"/>
    <property type="match status" value="3"/>
</dbReference>
<dbReference type="Pfam" id="PF13432">
    <property type="entry name" value="TPR_16"/>
    <property type="match status" value="4"/>
</dbReference>
<dbReference type="InterPro" id="IPR011990">
    <property type="entry name" value="TPR-like_helical_dom_sf"/>
</dbReference>
<dbReference type="EMBL" id="RJKX01000011">
    <property type="protein sequence ID" value="ROQ01375.1"/>
    <property type="molecule type" value="Genomic_DNA"/>
</dbReference>
<feature type="repeat" description="TPR" evidence="1">
    <location>
        <begin position="109"/>
        <end position="142"/>
    </location>
</feature>
<dbReference type="AlphaFoldDB" id="A0A3N1ME28"/>
<dbReference type="Proteomes" id="UP000278222">
    <property type="component" value="Unassembled WGS sequence"/>
</dbReference>
<organism evidence="2 3">
    <name type="scientific">Stella humosa</name>
    <dbReference type="NCBI Taxonomy" id="94"/>
    <lineage>
        <taxon>Bacteria</taxon>
        <taxon>Pseudomonadati</taxon>
        <taxon>Pseudomonadota</taxon>
        <taxon>Alphaproteobacteria</taxon>
        <taxon>Rhodospirillales</taxon>
        <taxon>Stellaceae</taxon>
        <taxon>Stella</taxon>
    </lineage>
</organism>